<feature type="compositionally biased region" description="Low complexity" evidence="8">
    <location>
        <begin position="233"/>
        <end position="244"/>
    </location>
</feature>
<evidence type="ECO:0000256" key="9">
    <source>
        <dbReference type="SAM" id="SignalP"/>
    </source>
</evidence>
<dbReference type="GO" id="GO:0004601">
    <property type="term" value="F:peroxidase activity"/>
    <property type="evidence" value="ECO:0007669"/>
    <property type="project" value="UniProtKB-KW"/>
</dbReference>
<keyword evidence="3" id="KW-0349">Heme</keyword>
<evidence type="ECO:0000256" key="8">
    <source>
        <dbReference type="SAM" id="MobiDB-lite"/>
    </source>
</evidence>
<sequence>MKTSLFATLAAAAVIPTQAFPSANEWKPPGPDDVRGPCPGLNTLTNHGFLPRNGRDIDADTLGDALIKGLNAEPKLAGIFFAQAITTNPKPNATTFSLSDLTRHNILEHDASLSRQDAHYGRADILHPSVFAETLSHLPDPVISLKQAAHVRKARIDASNRTNPEFAWSEISERNSLLESAIYLIAFGDREAGSISKERLVYFFENERFPPGWEKTDKAITLDELIQMAGRMASATTTTETASPTEDKLLAAGRGAHGSVGGDEL</sequence>
<keyword evidence="9" id="KW-0732">Signal</keyword>
<dbReference type="PROSITE" id="PS51405">
    <property type="entry name" value="HEME_HALOPEROXIDASE"/>
    <property type="match status" value="1"/>
</dbReference>
<comment type="caution">
    <text evidence="11">The sequence shown here is derived from an EMBL/GenBank/DDBJ whole genome shotgun (WGS) entry which is preliminary data.</text>
</comment>
<evidence type="ECO:0000256" key="5">
    <source>
        <dbReference type="ARBA" id="ARBA00023002"/>
    </source>
</evidence>
<feature type="region of interest" description="Disordered" evidence="8">
    <location>
        <begin position="233"/>
        <end position="265"/>
    </location>
</feature>
<keyword evidence="6" id="KW-0408">Iron</keyword>
<gene>
    <name evidence="11" type="ORF">PGQ11_004113</name>
</gene>
<feature type="compositionally biased region" description="Gly residues" evidence="8">
    <location>
        <begin position="255"/>
        <end position="265"/>
    </location>
</feature>
<dbReference type="EMBL" id="JAPCWZ010000003">
    <property type="protein sequence ID" value="KAK8873599.1"/>
    <property type="molecule type" value="Genomic_DNA"/>
</dbReference>
<feature type="chain" id="PRO_5046223734" evidence="9">
    <location>
        <begin position="20"/>
        <end position="265"/>
    </location>
</feature>
<dbReference type="PANTHER" id="PTHR33577:SF9">
    <property type="entry name" value="PEROXIDASE STCC"/>
    <property type="match status" value="1"/>
</dbReference>
<dbReference type="Proteomes" id="UP001390339">
    <property type="component" value="Unassembled WGS sequence"/>
</dbReference>
<reference evidence="11 12" key="1">
    <citation type="journal article" date="2024" name="IMA Fungus">
        <title>Apiospora arundinis, a panoply of carbohydrate-active enzymes and secondary metabolites.</title>
        <authorList>
            <person name="Sorensen T."/>
            <person name="Petersen C."/>
            <person name="Muurmann A.T."/>
            <person name="Christiansen J.V."/>
            <person name="Brundto M.L."/>
            <person name="Overgaard C.K."/>
            <person name="Boysen A.T."/>
            <person name="Wollenberg R.D."/>
            <person name="Larsen T.O."/>
            <person name="Sorensen J.L."/>
            <person name="Nielsen K.L."/>
            <person name="Sondergaard T.E."/>
        </authorList>
    </citation>
    <scope>NUCLEOTIDE SEQUENCE [LARGE SCALE GENOMIC DNA]</scope>
    <source>
        <strain evidence="11 12">AAU 773</strain>
    </source>
</reference>
<accession>A0ABR2J7E0</accession>
<evidence type="ECO:0000313" key="12">
    <source>
        <dbReference type="Proteomes" id="UP001390339"/>
    </source>
</evidence>
<organism evidence="11 12">
    <name type="scientific">Apiospora arundinis</name>
    <dbReference type="NCBI Taxonomy" id="335852"/>
    <lineage>
        <taxon>Eukaryota</taxon>
        <taxon>Fungi</taxon>
        <taxon>Dikarya</taxon>
        <taxon>Ascomycota</taxon>
        <taxon>Pezizomycotina</taxon>
        <taxon>Sordariomycetes</taxon>
        <taxon>Xylariomycetidae</taxon>
        <taxon>Amphisphaeriales</taxon>
        <taxon>Apiosporaceae</taxon>
        <taxon>Apiospora</taxon>
    </lineage>
</organism>
<evidence type="ECO:0000256" key="7">
    <source>
        <dbReference type="ARBA" id="ARBA00025795"/>
    </source>
</evidence>
<evidence type="ECO:0000256" key="6">
    <source>
        <dbReference type="ARBA" id="ARBA00023004"/>
    </source>
</evidence>
<evidence type="ECO:0000256" key="3">
    <source>
        <dbReference type="ARBA" id="ARBA00022617"/>
    </source>
</evidence>
<evidence type="ECO:0000256" key="1">
    <source>
        <dbReference type="ARBA" id="ARBA00001970"/>
    </source>
</evidence>
<feature type="domain" description="Heme haloperoxidase family profile" evidence="10">
    <location>
        <begin position="22"/>
        <end position="227"/>
    </location>
</feature>
<evidence type="ECO:0000313" key="11">
    <source>
        <dbReference type="EMBL" id="KAK8873599.1"/>
    </source>
</evidence>
<dbReference type="InterPro" id="IPR036851">
    <property type="entry name" value="Chloroperoxidase-like_sf"/>
</dbReference>
<keyword evidence="5" id="KW-0560">Oxidoreductase</keyword>
<dbReference type="InterPro" id="IPR000028">
    <property type="entry name" value="Chloroperoxidase"/>
</dbReference>
<feature type="signal peptide" evidence="9">
    <location>
        <begin position="1"/>
        <end position="19"/>
    </location>
</feature>
<dbReference type="PANTHER" id="PTHR33577">
    <property type="entry name" value="STERIGMATOCYSTIN BIOSYNTHESIS PEROXIDASE STCC-RELATED"/>
    <property type="match status" value="1"/>
</dbReference>
<evidence type="ECO:0000259" key="10">
    <source>
        <dbReference type="PROSITE" id="PS51405"/>
    </source>
</evidence>
<keyword evidence="4" id="KW-0479">Metal-binding</keyword>
<dbReference type="SUPFAM" id="SSF47571">
    <property type="entry name" value="Cloroperoxidase"/>
    <property type="match status" value="1"/>
</dbReference>
<protein>
    <submittedName>
        <fullName evidence="11">Peroxidase</fullName>
    </submittedName>
</protein>
<keyword evidence="2 11" id="KW-0575">Peroxidase</keyword>
<keyword evidence="12" id="KW-1185">Reference proteome</keyword>
<comment type="similarity">
    <text evidence="7">Belongs to the chloroperoxidase family.</text>
</comment>
<proteinExistence type="inferred from homology"/>
<name>A0ABR2J7E0_9PEZI</name>
<evidence type="ECO:0000256" key="4">
    <source>
        <dbReference type="ARBA" id="ARBA00022723"/>
    </source>
</evidence>
<comment type="cofactor">
    <cofactor evidence="1">
        <name>heme b</name>
        <dbReference type="ChEBI" id="CHEBI:60344"/>
    </cofactor>
</comment>
<dbReference type="Pfam" id="PF01328">
    <property type="entry name" value="Peroxidase_2"/>
    <property type="match status" value="1"/>
</dbReference>
<evidence type="ECO:0000256" key="2">
    <source>
        <dbReference type="ARBA" id="ARBA00022559"/>
    </source>
</evidence>
<dbReference type="Gene3D" id="1.10.489.10">
    <property type="entry name" value="Chloroperoxidase-like"/>
    <property type="match status" value="1"/>
</dbReference>